<sequence length="708" mass="76120">MKKVKKSIGITALAFSMASAGMISGAGISAVQAETEEGLQDVILFQNIPEAEALFNGEELELGAVNVYADGAFTLVSEDLTWESSNENVAEVAEDGTVTMTGQPGRSFISVSSGEYTDRIAVDFKPETNRGGGGKPEKVPQIVKGEDERYDVISHAVDEMSTEEKIGQMLMPDFRNWDGEGVTEMLPEIEKLVEEYHLGGVILFAENVVTTEQTAELVADYQEAADKFGLLMTIDQEGGIVTRLQSGTDFPGNMALGAAGSEELAYDTGFAIGSELESLGINMNLAPVLDVNNNPDNPVIGVRSFSEDPDLTGSLGVSYTEGLQDTGVAATAKHFPGHGDTDVDSHLGLPEVPHDLDRLLEVELNPFQQAMDADIDAIMTAHVTFPQIDDTQVISEQTGEEIALPATLSRTVLTELMREQMEYEGLIITDAMNMQAISDHFGPVDAAVRTVEAGSDIVLMPVGLEEVAEGLMDAVEDGTITEERLEASVERILTLKVNRGIIKEETPQSTEEKIANAQNVVGAEAHQDKEREVAEEAVTLVKNEEVLPLAADSSESIVVLGNSYIETLGEAVQEYRPDADVIAAASIGDLSENDWELIREADKVIAGTMTATVAQRDASSDQMAMIREISEETEGEVIALGIRNPYDIMAYDAYVDAYLAQYGFRTASFEASAAAIFGQNSPSGKLPVTIPDEEGGTLYEFGHGLSYE</sequence>
<dbReference type="SUPFAM" id="SSF52279">
    <property type="entry name" value="Beta-D-glucan exohydrolase, C-terminal domain"/>
    <property type="match status" value="1"/>
</dbReference>
<dbReference type="InterPro" id="IPR001764">
    <property type="entry name" value="Glyco_hydro_3_N"/>
</dbReference>
<evidence type="ECO:0000313" key="10">
    <source>
        <dbReference type="EMBL" id="PTL37621.1"/>
    </source>
</evidence>
<feature type="domain" description="Glycoside hydrolase family 3 N-terminal" evidence="8">
    <location>
        <begin position="162"/>
        <end position="495"/>
    </location>
</feature>
<dbReference type="FunFam" id="3.20.20.300:FF:000014">
    <property type="entry name" value="Beta-hexosaminidase, lipoprotein"/>
    <property type="match status" value="1"/>
</dbReference>
<dbReference type="GO" id="GO:0004563">
    <property type="term" value="F:beta-N-acetylhexosaminidase activity"/>
    <property type="evidence" value="ECO:0007669"/>
    <property type="project" value="UniProtKB-EC"/>
</dbReference>
<dbReference type="InterPro" id="IPR019800">
    <property type="entry name" value="Glyco_hydro_3_AS"/>
</dbReference>
<dbReference type="Proteomes" id="UP000240509">
    <property type="component" value="Unassembled WGS sequence"/>
</dbReference>
<reference evidence="10 11" key="1">
    <citation type="submission" date="2018-03" db="EMBL/GenBank/DDBJ databases">
        <title>Alkalicoccus saliphilus sp. nov., isolated from a mineral pool.</title>
        <authorList>
            <person name="Zhao B."/>
        </authorList>
    </citation>
    <scope>NUCLEOTIDE SEQUENCE [LARGE SCALE GENOMIC DNA]</scope>
    <source>
        <strain evidence="10 11">6AG</strain>
    </source>
</reference>
<dbReference type="InterPro" id="IPR036962">
    <property type="entry name" value="Glyco_hydro_3_N_sf"/>
</dbReference>
<evidence type="ECO:0000256" key="6">
    <source>
        <dbReference type="RuleBase" id="RU361161"/>
    </source>
</evidence>
<evidence type="ECO:0000256" key="5">
    <source>
        <dbReference type="ARBA" id="ARBA00023295"/>
    </source>
</evidence>
<evidence type="ECO:0000256" key="1">
    <source>
        <dbReference type="ARBA" id="ARBA00001231"/>
    </source>
</evidence>
<dbReference type="EC" id="3.2.1.52" evidence="3"/>
<dbReference type="PROSITE" id="PS00775">
    <property type="entry name" value="GLYCOSYL_HYDROL_F3"/>
    <property type="match status" value="1"/>
</dbReference>
<keyword evidence="7" id="KW-0732">Signal</keyword>
<evidence type="ECO:0000256" key="4">
    <source>
        <dbReference type="ARBA" id="ARBA00022801"/>
    </source>
</evidence>
<comment type="similarity">
    <text evidence="2 6">Belongs to the glycosyl hydrolase 3 family.</text>
</comment>
<keyword evidence="5 6" id="KW-0326">Glycosidase</keyword>
<dbReference type="OrthoDB" id="9805821at2"/>
<dbReference type="Gene3D" id="2.60.40.1080">
    <property type="match status" value="1"/>
</dbReference>
<dbReference type="AlphaFoldDB" id="A0A2T4U2I8"/>
<evidence type="ECO:0000256" key="3">
    <source>
        <dbReference type="ARBA" id="ARBA00012663"/>
    </source>
</evidence>
<organism evidence="10 11">
    <name type="scientific">Alkalicoccus saliphilus</name>
    <dbReference type="NCBI Taxonomy" id="200989"/>
    <lineage>
        <taxon>Bacteria</taxon>
        <taxon>Bacillati</taxon>
        <taxon>Bacillota</taxon>
        <taxon>Bacilli</taxon>
        <taxon>Bacillales</taxon>
        <taxon>Bacillaceae</taxon>
        <taxon>Alkalicoccus</taxon>
    </lineage>
</organism>
<protein>
    <recommendedName>
        <fullName evidence="3">beta-N-acetylhexosaminidase</fullName>
        <ecNumber evidence="3">3.2.1.52</ecNumber>
    </recommendedName>
</protein>
<feature type="chain" id="PRO_5038524716" description="beta-N-acetylhexosaminidase" evidence="7">
    <location>
        <begin position="26"/>
        <end position="708"/>
    </location>
</feature>
<keyword evidence="4 6" id="KW-0378">Hydrolase</keyword>
<dbReference type="InterPro" id="IPR002772">
    <property type="entry name" value="Glyco_hydro_3_C"/>
</dbReference>
<dbReference type="PRINTS" id="PR00133">
    <property type="entry name" value="GLHYDRLASE3"/>
</dbReference>
<proteinExistence type="inferred from homology"/>
<comment type="catalytic activity">
    <reaction evidence="1">
        <text>Hydrolysis of terminal non-reducing N-acetyl-D-hexosamine residues in N-acetyl-beta-D-hexosaminides.</text>
        <dbReference type="EC" id="3.2.1.52"/>
    </reaction>
</comment>
<dbReference type="SUPFAM" id="SSF51445">
    <property type="entry name" value="(Trans)glycosidases"/>
    <property type="match status" value="1"/>
</dbReference>
<dbReference type="GO" id="GO:0009254">
    <property type="term" value="P:peptidoglycan turnover"/>
    <property type="evidence" value="ECO:0007669"/>
    <property type="project" value="TreeGrafter"/>
</dbReference>
<dbReference type="InterPro" id="IPR050226">
    <property type="entry name" value="NagZ_Beta-hexosaminidase"/>
</dbReference>
<evidence type="ECO:0000256" key="2">
    <source>
        <dbReference type="ARBA" id="ARBA00005336"/>
    </source>
</evidence>
<dbReference type="Gene3D" id="3.20.20.300">
    <property type="entry name" value="Glycoside hydrolase, family 3, N-terminal domain"/>
    <property type="match status" value="1"/>
</dbReference>
<evidence type="ECO:0000313" key="11">
    <source>
        <dbReference type="Proteomes" id="UP000240509"/>
    </source>
</evidence>
<keyword evidence="11" id="KW-1185">Reference proteome</keyword>
<feature type="signal peptide" evidence="7">
    <location>
        <begin position="1"/>
        <end position="25"/>
    </location>
</feature>
<evidence type="ECO:0000259" key="8">
    <source>
        <dbReference type="Pfam" id="PF00933"/>
    </source>
</evidence>
<evidence type="ECO:0000256" key="7">
    <source>
        <dbReference type="SAM" id="SignalP"/>
    </source>
</evidence>
<dbReference type="InterPro" id="IPR017853">
    <property type="entry name" value="GH"/>
</dbReference>
<dbReference type="InterPro" id="IPR008964">
    <property type="entry name" value="Invasin/intimin_cell_adhesion"/>
</dbReference>
<dbReference type="Pfam" id="PF00933">
    <property type="entry name" value="Glyco_hydro_3"/>
    <property type="match status" value="1"/>
</dbReference>
<dbReference type="PANTHER" id="PTHR30480">
    <property type="entry name" value="BETA-HEXOSAMINIDASE-RELATED"/>
    <property type="match status" value="1"/>
</dbReference>
<feature type="domain" description="Glycoside hydrolase family 3 C-terminal" evidence="9">
    <location>
        <begin position="538"/>
        <end position="707"/>
    </location>
</feature>
<evidence type="ECO:0000259" key="9">
    <source>
        <dbReference type="Pfam" id="PF01915"/>
    </source>
</evidence>
<comment type="caution">
    <text evidence="10">The sequence shown here is derived from an EMBL/GenBank/DDBJ whole genome shotgun (WGS) entry which is preliminary data.</text>
</comment>
<dbReference type="SUPFAM" id="SSF49373">
    <property type="entry name" value="Invasin/intimin cell-adhesion fragments"/>
    <property type="match status" value="1"/>
</dbReference>
<dbReference type="Gene3D" id="3.40.50.1700">
    <property type="entry name" value="Glycoside hydrolase family 3 C-terminal domain"/>
    <property type="match status" value="1"/>
</dbReference>
<dbReference type="GO" id="GO:0005975">
    <property type="term" value="P:carbohydrate metabolic process"/>
    <property type="evidence" value="ECO:0007669"/>
    <property type="project" value="InterPro"/>
</dbReference>
<dbReference type="InterPro" id="IPR036881">
    <property type="entry name" value="Glyco_hydro_3_C_sf"/>
</dbReference>
<dbReference type="PANTHER" id="PTHR30480:SF13">
    <property type="entry name" value="BETA-HEXOSAMINIDASE"/>
    <property type="match status" value="1"/>
</dbReference>
<dbReference type="Pfam" id="PF01915">
    <property type="entry name" value="Glyco_hydro_3_C"/>
    <property type="match status" value="1"/>
</dbReference>
<name>A0A2T4U2I8_9BACI</name>
<accession>A0A2T4U2I8</accession>
<gene>
    <name evidence="10" type="ORF">C6Y45_15500</name>
</gene>
<dbReference type="EMBL" id="PZJJ01000040">
    <property type="protein sequence ID" value="PTL37621.1"/>
    <property type="molecule type" value="Genomic_DNA"/>
</dbReference>